<evidence type="ECO:0000313" key="8">
    <source>
        <dbReference type="EMBL" id="HHS52492.1"/>
    </source>
</evidence>
<organism evidence="8">
    <name type="scientific">candidate division WOR-3 bacterium</name>
    <dbReference type="NCBI Taxonomy" id="2052148"/>
    <lineage>
        <taxon>Bacteria</taxon>
        <taxon>Bacteria division WOR-3</taxon>
    </lineage>
</organism>
<dbReference type="GO" id="GO:0019867">
    <property type="term" value="C:outer membrane"/>
    <property type="evidence" value="ECO:0007669"/>
    <property type="project" value="InterPro"/>
</dbReference>
<keyword evidence="4 6" id="KW-0443">Lipid metabolism</keyword>
<dbReference type="EMBL" id="DTLI01000153">
    <property type="protein sequence ID" value="HHS52492.1"/>
    <property type="molecule type" value="Genomic_DNA"/>
</dbReference>
<evidence type="ECO:0000256" key="5">
    <source>
        <dbReference type="ARBA" id="ARBA00023136"/>
    </source>
</evidence>
<evidence type="ECO:0000256" key="4">
    <source>
        <dbReference type="ARBA" id="ARBA00023098"/>
    </source>
</evidence>
<dbReference type="InterPro" id="IPR016035">
    <property type="entry name" value="Acyl_Trfase/lysoPLipase"/>
</dbReference>
<evidence type="ECO:0000256" key="2">
    <source>
        <dbReference type="ARBA" id="ARBA00022801"/>
    </source>
</evidence>
<keyword evidence="3 6" id="KW-0442">Lipid degradation</keyword>
<evidence type="ECO:0000256" key="6">
    <source>
        <dbReference type="PROSITE-ProRule" id="PRU01161"/>
    </source>
</evidence>
<dbReference type="PANTHER" id="PTHR14226:SF76">
    <property type="entry name" value="NTE FAMILY PROTEIN RSSA"/>
    <property type="match status" value="1"/>
</dbReference>
<evidence type="ECO:0000256" key="1">
    <source>
        <dbReference type="ARBA" id="ARBA00004370"/>
    </source>
</evidence>
<dbReference type="GO" id="GO:0016042">
    <property type="term" value="P:lipid catabolic process"/>
    <property type="evidence" value="ECO:0007669"/>
    <property type="project" value="UniProtKB-UniRule"/>
</dbReference>
<dbReference type="Gene3D" id="3.40.1090.10">
    <property type="entry name" value="Cytosolic phospholipase A2 catalytic domain"/>
    <property type="match status" value="2"/>
</dbReference>
<dbReference type="PANTHER" id="PTHR14226">
    <property type="entry name" value="NEUROPATHY TARGET ESTERASE/SWISS CHEESE D.MELANOGASTER"/>
    <property type="match status" value="1"/>
</dbReference>
<dbReference type="Gene3D" id="2.40.160.50">
    <property type="entry name" value="membrane protein fhac: a member of the omp85/tpsb transporter family"/>
    <property type="match status" value="1"/>
</dbReference>
<dbReference type="InterPro" id="IPR000184">
    <property type="entry name" value="Bac_surfAg_D15"/>
</dbReference>
<feature type="active site" description="Proton acceptor" evidence="6">
    <location>
        <position position="219"/>
    </location>
</feature>
<sequence length="817" mass="91409">MKFITIANLILVLISGAAQFTLNQSELETTIDSAPVKIGLALSGGAALGFAHIGVLKVLEEAGIPISYISGNSMGSLVGGIYAAGLKITEMESIAINANWSRLFSANPPFGAQYLPERQQSQRYIIQLRHRNFFPALPSGLIPLQNVEFLLMDLLSEIEYNTYYDFDSLPIPFRAIAVDLVTGEKRIIKKGRLSQAIRASIAIPGVFAPEELDDQQLVDGGVQQYLPVDPLLEYSPDFIIAVLTMKHNPTVQKDSPLKPGGRTRNAQREACAETSEAIRLRRSVSAKGGQIGSSEVSLIDIVSRSIDVANISDLNRQKQLADILIEPNVDPFLHSDFARARELIRAGEEAARAALPKIYAKLASRKIVGSKKKISPRPLPLVHAIRFEGIRITHPRLLYNEMKTCPGNYLDFKQLVNDLNRIFNTGLFEAVNYRLEFTGNPSKTDWDEGKPLISPGFKKKSFRGFKGAKPLCVDIIIKIKERAYGFYSLGLYYNNIDNVGLGIEVGQGNLAGSGASVRGVIHWGNPNEYRLGLTGTRLFRLPFGYRLDAFWRSLDRSYYKNGKWLTDYNTDNRGGVAEVGYSLGRDAYFNVGLNAYQATYRMPPLAVFDSIPPKEWVIGPTLFMEFNNFNDLFFPSRGLTYHWRGLIASKKLRSQNDFIKIEFATERIIPLSTQILFRYGAELGITWGRLAWTEFFHSGGKNLVGFAQNEFTTDQKAIVRLGFDIQLFRLFNRNDYPFYLQLFANIATFQKLNQLADNFQADSMLFWGTGVGIRTNTPIGPFQFVFGVADIAKSPHYPTARVNVAISVGRDFRYLKD</sequence>
<evidence type="ECO:0000259" key="7">
    <source>
        <dbReference type="PROSITE" id="PS51635"/>
    </source>
</evidence>
<dbReference type="SUPFAM" id="SSF52151">
    <property type="entry name" value="FabD/lysophospholipase-like"/>
    <property type="match status" value="1"/>
</dbReference>
<dbReference type="PROSITE" id="PS51635">
    <property type="entry name" value="PNPLA"/>
    <property type="match status" value="1"/>
</dbReference>
<feature type="active site" description="Nucleophile" evidence="6">
    <location>
        <position position="73"/>
    </location>
</feature>
<name>A0A7C6A9K9_UNCW3</name>
<comment type="caution">
    <text evidence="6">Lacks conserved residue(s) required for the propagation of feature annotation.</text>
</comment>
<feature type="short sequence motif" description="GXSXG" evidence="6">
    <location>
        <begin position="71"/>
        <end position="75"/>
    </location>
</feature>
<gene>
    <name evidence="8" type="ORF">ENW73_06465</name>
</gene>
<dbReference type="GO" id="GO:0016787">
    <property type="term" value="F:hydrolase activity"/>
    <property type="evidence" value="ECO:0007669"/>
    <property type="project" value="UniProtKB-UniRule"/>
</dbReference>
<protein>
    <recommendedName>
        <fullName evidence="7">PNPLA domain-containing protein</fullName>
    </recommendedName>
</protein>
<comment type="caution">
    <text evidence="8">The sequence shown here is derived from an EMBL/GenBank/DDBJ whole genome shotgun (WGS) entry which is preliminary data.</text>
</comment>
<feature type="domain" description="PNPLA" evidence="7">
    <location>
        <begin position="40"/>
        <end position="232"/>
    </location>
</feature>
<dbReference type="AlphaFoldDB" id="A0A7C6A9K9"/>
<comment type="subcellular location">
    <subcellularLocation>
        <location evidence="1">Membrane</location>
    </subcellularLocation>
</comment>
<dbReference type="Pfam" id="PF01103">
    <property type="entry name" value="Omp85"/>
    <property type="match status" value="1"/>
</dbReference>
<accession>A0A7C6A9K9</accession>
<feature type="short sequence motif" description="DGA/G" evidence="6">
    <location>
        <begin position="219"/>
        <end position="221"/>
    </location>
</feature>
<keyword evidence="2 6" id="KW-0378">Hydrolase</keyword>
<reference evidence="8" key="1">
    <citation type="journal article" date="2020" name="mSystems">
        <title>Genome- and Community-Level Interaction Insights into Carbon Utilization and Element Cycling Functions of Hydrothermarchaeota in Hydrothermal Sediment.</title>
        <authorList>
            <person name="Zhou Z."/>
            <person name="Liu Y."/>
            <person name="Xu W."/>
            <person name="Pan J."/>
            <person name="Luo Z.H."/>
            <person name="Li M."/>
        </authorList>
    </citation>
    <scope>NUCLEOTIDE SEQUENCE [LARGE SCALE GENOMIC DNA]</scope>
    <source>
        <strain evidence="8">SpSt-876</strain>
    </source>
</reference>
<proteinExistence type="predicted"/>
<dbReference type="Pfam" id="PF01734">
    <property type="entry name" value="Patatin"/>
    <property type="match status" value="1"/>
</dbReference>
<dbReference type="InterPro" id="IPR050301">
    <property type="entry name" value="NTE"/>
</dbReference>
<dbReference type="InterPro" id="IPR002641">
    <property type="entry name" value="PNPLA_dom"/>
</dbReference>
<dbReference type="CDD" id="cd07205">
    <property type="entry name" value="Pat_PNPLA6_PNPLA7_NTE1_like"/>
    <property type="match status" value="1"/>
</dbReference>
<evidence type="ECO:0000256" key="3">
    <source>
        <dbReference type="ARBA" id="ARBA00022963"/>
    </source>
</evidence>
<dbReference type="Gene3D" id="3.10.20.310">
    <property type="entry name" value="membrane protein fhac"/>
    <property type="match status" value="1"/>
</dbReference>
<keyword evidence="5" id="KW-0472">Membrane</keyword>